<proteinExistence type="predicted"/>
<dbReference type="Proteomes" id="UP000306229">
    <property type="component" value="Chromosome"/>
</dbReference>
<evidence type="ECO:0000256" key="1">
    <source>
        <dbReference type="SAM" id="SignalP"/>
    </source>
</evidence>
<accession>A0A5B7TQC4</accession>
<evidence type="ECO:0000313" key="3">
    <source>
        <dbReference type="Proteomes" id="UP000306229"/>
    </source>
</evidence>
<dbReference type="EMBL" id="CP040749">
    <property type="protein sequence ID" value="QCX38418.1"/>
    <property type="molecule type" value="Genomic_DNA"/>
</dbReference>
<dbReference type="RefSeq" id="WP_138949310.1">
    <property type="nucleotide sequence ID" value="NZ_CP040749.1"/>
</dbReference>
<keyword evidence="3" id="KW-1185">Reference proteome</keyword>
<feature type="chain" id="PRO_5022777341" evidence="1">
    <location>
        <begin position="22"/>
        <end position="174"/>
    </location>
</feature>
<protein>
    <submittedName>
        <fullName evidence="2">Uncharacterized protein</fullName>
    </submittedName>
</protein>
<evidence type="ECO:0000313" key="2">
    <source>
        <dbReference type="EMBL" id="QCX38418.1"/>
    </source>
</evidence>
<keyword evidence="1" id="KW-0732">Signal</keyword>
<sequence>MKVIYLFITCFLIHLSISAQEITMDQLFEIVSCKSDEVYDTSSCFVKIVKEHKYTRLDYDKGDEGYTGSKIGARKKHYGPKSTDKTAKINSIYFLVFQLKFMSIIYTDDEQHFNDLYQTVSSSKKYVRMPNKEGSSKFKDWVYQLVENPNYEITFIKHPEYKGGDFSISVSKRW</sequence>
<gene>
    <name evidence="2" type="ORF">FF125_08230</name>
</gene>
<dbReference type="AlphaFoldDB" id="A0A5B7TQC4"/>
<dbReference type="KEGG" id="fbe:FF125_08230"/>
<organism evidence="2 3">
    <name type="scientific">Aureibaculum algae</name>
    <dbReference type="NCBI Taxonomy" id="2584122"/>
    <lineage>
        <taxon>Bacteria</taxon>
        <taxon>Pseudomonadati</taxon>
        <taxon>Bacteroidota</taxon>
        <taxon>Flavobacteriia</taxon>
        <taxon>Flavobacteriales</taxon>
        <taxon>Flavobacteriaceae</taxon>
        <taxon>Aureibaculum</taxon>
    </lineage>
</organism>
<name>A0A5B7TQC4_9FLAO</name>
<reference evidence="2 3" key="1">
    <citation type="submission" date="2019-05" db="EMBL/GenBank/DDBJ databases">
        <title>Algicella ahnfeltiae gen. nov., sp. nov., a novel marine bacterium of the family Flavobacteriaceae isolated from a red alga.</title>
        <authorList>
            <person name="Nedashkovskaya O.I."/>
            <person name="Kukhlevskiy A.D."/>
            <person name="Kim S.-G."/>
            <person name="Zhukova N.V."/>
            <person name="Mikhailov V.V."/>
        </authorList>
    </citation>
    <scope>NUCLEOTIDE SEQUENCE [LARGE SCALE GENOMIC DNA]</scope>
    <source>
        <strain evidence="2 3">10Alg115</strain>
    </source>
</reference>
<feature type="signal peptide" evidence="1">
    <location>
        <begin position="1"/>
        <end position="21"/>
    </location>
</feature>
<dbReference type="OrthoDB" id="1424083at2"/>